<comment type="caution">
    <text evidence="2">The sequence shown here is derived from an EMBL/GenBank/DDBJ whole genome shotgun (WGS) entry which is preliminary data.</text>
</comment>
<gene>
    <name evidence="2" type="ORF">NP233_g3929</name>
</gene>
<feature type="compositionally biased region" description="Low complexity" evidence="1">
    <location>
        <begin position="250"/>
        <end position="264"/>
    </location>
</feature>
<evidence type="ECO:0000313" key="3">
    <source>
        <dbReference type="Proteomes" id="UP001213000"/>
    </source>
</evidence>
<accession>A0AAD5VW47</accession>
<evidence type="ECO:0000313" key="2">
    <source>
        <dbReference type="EMBL" id="KAJ3571174.1"/>
    </source>
</evidence>
<feature type="region of interest" description="Disordered" evidence="1">
    <location>
        <begin position="229"/>
        <end position="286"/>
    </location>
</feature>
<sequence>MPYLFASAYEANYNRTKKGSLLGNLVLHTLAAHFHLTNTLPKAAFTPKPKPAGALILAIQSAQRALIYAQSRKIKIPYSKADPATPFSAANWNNYTKAGDDGSLKSYAHASLFCKHVTTLTDQHWEDIIKGAHRYVSAESPLPVSDDIPMDMGSEDHNNLMDPDYDQPGDFDLAQPMPAFGVFGLSAYKQALEQENLQESGGAGNEEADDKQYGSKLGGMAFDVNMVEPHDGTYYSGEEGHKDGYESPDSDTSVSGSSSKSSLELLDDSDLEVSARGDEVEYEDVK</sequence>
<protein>
    <submittedName>
        <fullName evidence="2">Uncharacterized protein</fullName>
    </submittedName>
</protein>
<reference evidence="2" key="1">
    <citation type="submission" date="2022-07" db="EMBL/GenBank/DDBJ databases">
        <title>Genome Sequence of Leucocoprinus birnbaumii.</title>
        <authorList>
            <person name="Buettner E."/>
        </authorList>
    </citation>
    <scope>NUCLEOTIDE SEQUENCE</scope>
    <source>
        <strain evidence="2">VT141</strain>
    </source>
</reference>
<keyword evidence="3" id="KW-1185">Reference proteome</keyword>
<feature type="compositionally biased region" description="Basic and acidic residues" evidence="1">
    <location>
        <begin position="273"/>
        <end position="286"/>
    </location>
</feature>
<organism evidence="2 3">
    <name type="scientific">Leucocoprinus birnbaumii</name>
    <dbReference type="NCBI Taxonomy" id="56174"/>
    <lineage>
        <taxon>Eukaryota</taxon>
        <taxon>Fungi</taxon>
        <taxon>Dikarya</taxon>
        <taxon>Basidiomycota</taxon>
        <taxon>Agaricomycotina</taxon>
        <taxon>Agaricomycetes</taxon>
        <taxon>Agaricomycetidae</taxon>
        <taxon>Agaricales</taxon>
        <taxon>Agaricineae</taxon>
        <taxon>Agaricaceae</taxon>
        <taxon>Leucocoprinus</taxon>
    </lineage>
</organism>
<feature type="region of interest" description="Disordered" evidence="1">
    <location>
        <begin position="196"/>
        <end position="216"/>
    </location>
</feature>
<evidence type="ECO:0000256" key="1">
    <source>
        <dbReference type="SAM" id="MobiDB-lite"/>
    </source>
</evidence>
<dbReference type="Proteomes" id="UP001213000">
    <property type="component" value="Unassembled WGS sequence"/>
</dbReference>
<name>A0AAD5VW47_9AGAR</name>
<proteinExistence type="predicted"/>
<dbReference type="AlphaFoldDB" id="A0AAD5VW47"/>
<dbReference type="EMBL" id="JANIEX010000198">
    <property type="protein sequence ID" value="KAJ3571174.1"/>
    <property type="molecule type" value="Genomic_DNA"/>
</dbReference>